<proteinExistence type="predicted"/>
<organism evidence="5 6">
    <name type="scientific">Ensete ventricosum</name>
    <name type="common">Abyssinian banana</name>
    <name type="synonym">Musa ensete</name>
    <dbReference type="NCBI Taxonomy" id="4639"/>
    <lineage>
        <taxon>Eukaryota</taxon>
        <taxon>Viridiplantae</taxon>
        <taxon>Streptophyta</taxon>
        <taxon>Embryophyta</taxon>
        <taxon>Tracheophyta</taxon>
        <taxon>Spermatophyta</taxon>
        <taxon>Magnoliopsida</taxon>
        <taxon>Liliopsida</taxon>
        <taxon>Zingiberales</taxon>
        <taxon>Musaceae</taxon>
        <taxon>Ensete</taxon>
    </lineage>
</organism>
<accession>A0AAV8P6P1</accession>
<keyword evidence="1" id="KW-0479">Metal-binding</keyword>
<evidence type="ECO:0000259" key="4">
    <source>
        <dbReference type="PROSITE" id="PS51523"/>
    </source>
</evidence>
<comment type="caution">
    <text evidence="5">The sequence shown here is derived from an EMBL/GenBank/DDBJ whole genome shotgun (WGS) entry which is preliminary data.</text>
</comment>
<feature type="domain" description="ZF-HD dimerization-type" evidence="4">
    <location>
        <begin position="26"/>
        <end position="75"/>
    </location>
</feature>
<dbReference type="GO" id="GO:0008270">
    <property type="term" value="F:zinc ion binding"/>
    <property type="evidence" value="ECO:0007669"/>
    <property type="project" value="UniProtKB-KW"/>
</dbReference>
<dbReference type="PROSITE" id="PS51523">
    <property type="entry name" value="ZF_HD_DIMER"/>
    <property type="match status" value="1"/>
</dbReference>
<dbReference type="Pfam" id="PF04770">
    <property type="entry name" value="ZF-HD_dimer"/>
    <property type="match status" value="1"/>
</dbReference>
<evidence type="ECO:0000256" key="2">
    <source>
        <dbReference type="ARBA" id="ARBA00022771"/>
    </source>
</evidence>
<dbReference type="Proteomes" id="UP001222027">
    <property type="component" value="Unassembled WGS sequence"/>
</dbReference>
<evidence type="ECO:0000256" key="3">
    <source>
        <dbReference type="ARBA" id="ARBA00022833"/>
    </source>
</evidence>
<dbReference type="GO" id="GO:0000976">
    <property type="term" value="F:transcription cis-regulatory region binding"/>
    <property type="evidence" value="ECO:0007669"/>
    <property type="project" value="TreeGrafter"/>
</dbReference>
<keyword evidence="6" id="KW-1185">Reference proteome</keyword>
<dbReference type="InterPro" id="IPR006456">
    <property type="entry name" value="ZF_HD_homeobox_Cys/His_dimer"/>
</dbReference>
<dbReference type="GO" id="GO:0005634">
    <property type="term" value="C:nucleus"/>
    <property type="evidence" value="ECO:0007669"/>
    <property type="project" value="TreeGrafter"/>
</dbReference>
<evidence type="ECO:0000313" key="5">
    <source>
        <dbReference type="EMBL" id="KAJ8467461.1"/>
    </source>
</evidence>
<protein>
    <recommendedName>
        <fullName evidence="4">ZF-HD dimerization-type domain-containing protein</fullName>
    </recommendedName>
</protein>
<dbReference type="GO" id="GO:0050793">
    <property type="term" value="P:regulation of developmental process"/>
    <property type="evidence" value="ECO:0007669"/>
    <property type="project" value="TreeGrafter"/>
</dbReference>
<dbReference type="AlphaFoldDB" id="A0AAV8P6P1"/>
<evidence type="ECO:0000313" key="6">
    <source>
        <dbReference type="Proteomes" id="UP001222027"/>
    </source>
</evidence>
<reference evidence="5 6" key="1">
    <citation type="submission" date="2022-12" db="EMBL/GenBank/DDBJ databases">
        <title>Chromosome-scale assembly of the Ensete ventricosum genome.</title>
        <authorList>
            <person name="Dussert Y."/>
            <person name="Stocks J."/>
            <person name="Wendawek A."/>
            <person name="Woldeyes F."/>
            <person name="Nichols R.A."/>
            <person name="Borrell J.S."/>
        </authorList>
    </citation>
    <scope>NUCLEOTIDE SEQUENCE [LARGE SCALE GENOMIC DNA]</scope>
    <source>
        <strain evidence="6">cv. Maze</strain>
        <tissue evidence="5">Seeds</tissue>
    </source>
</reference>
<dbReference type="PANTHER" id="PTHR31948">
    <property type="entry name" value="ZINC-FINGER HOMEODOMAIN PROTEIN 2"/>
    <property type="match status" value="1"/>
</dbReference>
<sequence>MGLHHQAPRKDSNGSAAKKEKVVVKYKECRKNHAASIGGYAVDGCREFMASGEEGTSAALVCAACNCHRSFHKREVDTDPVCDSSSNSTSPRISSAGFDSSMVCTGRRSLLEEETPIALLRGLVAAEGTLAGTAVARTHDDEIDLSERAVDKRVRG</sequence>
<keyword evidence="3" id="KW-0862">Zinc</keyword>
<dbReference type="PANTHER" id="PTHR31948:SF171">
    <property type="entry name" value="HOMEOBOX DOMAIN-CONTAINING PROTEIN"/>
    <property type="match status" value="1"/>
</dbReference>
<dbReference type="EMBL" id="JAQQAF010000008">
    <property type="protein sequence ID" value="KAJ8467461.1"/>
    <property type="molecule type" value="Genomic_DNA"/>
</dbReference>
<name>A0AAV8P6P1_ENSVE</name>
<dbReference type="NCBIfam" id="TIGR01566">
    <property type="entry name" value="ZF_HD_prot_N"/>
    <property type="match status" value="1"/>
</dbReference>
<dbReference type="GO" id="GO:0003700">
    <property type="term" value="F:DNA-binding transcription factor activity"/>
    <property type="evidence" value="ECO:0007669"/>
    <property type="project" value="TreeGrafter"/>
</dbReference>
<gene>
    <name evidence="5" type="ORF">OPV22_030013</name>
</gene>
<keyword evidence="2" id="KW-0863">Zinc-finger</keyword>
<evidence type="ECO:0000256" key="1">
    <source>
        <dbReference type="ARBA" id="ARBA00022723"/>
    </source>
</evidence>